<dbReference type="Pfam" id="PF02321">
    <property type="entry name" value="OEP"/>
    <property type="match status" value="2"/>
</dbReference>
<feature type="chain" id="PRO_5014492504" evidence="2">
    <location>
        <begin position="22"/>
        <end position="463"/>
    </location>
</feature>
<keyword evidence="2" id="KW-0472">Membrane</keyword>
<name>A0A2N5C2I9_9BURK</name>
<evidence type="ECO:0000256" key="2">
    <source>
        <dbReference type="RuleBase" id="RU362097"/>
    </source>
</evidence>
<dbReference type="NCBIfam" id="TIGR01845">
    <property type="entry name" value="outer_NodT"/>
    <property type="match status" value="1"/>
</dbReference>
<comment type="similarity">
    <text evidence="1 2">Belongs to the outer membrane factor (OMF) (TC 1.B.17) family.</text>
</comment>
<evidence type="ECO:0000313" key="3">
    <source>
        <dbReference type="EMBL" id="PLP96442.1"/>
    </source>
</evidence>
<keyword evidence="2" id="KW-0732">Signal</keyword>
<sequence length="463" mass="48996">MKFLRLISALAAGGVLLAACATPERVTPTTLPLADNYVNESLAQAGAVPELANWWESFNDPVMNQLVDTAQSSNLDLKMAVSRIDTARAIRLGASSAGLPQVDLSASAGRQRQTASQASSGVANVNNNFEVGLGASWEVDLFGRIRQNVAAADAEVLSSSEMANAVRLAITGEVVQTYLSARSLEHRLSLVGENARSQAETARLTKQLFDAGAVPIADVDRAQAQAQATLAVLPVLELERQNALHRLSILTASSPQDVYTQMDALAAMPHWIAPEGVGTPADLLRQRPDVRAAEAAAVAAYARVGVARAELLPHLQLAGFIGAAADGLSGAGLARSLAWAFGAGATAPVFDGGRRRSNVLLRQAEAEQALLRYRSTVLVAVNEVEGAIVATARNRDRVARLRKSAASARSAYEQINQSWRAGESAFIDTLQVQRSLLEAEDALSIAEVQELRSQVSLVTALGR</sequence>
<dbReference type="GO" id="GO:0005886">
    <property type="term" value="C:plasma membrane"/>
    <property type="evidence" value="ECO:0007669"/>
    <property type="project" value="UniProtKB-SubCell"/>
</dbReference>
<dbReference type="PROSITE" id="PS51257">
    <property type="entry name" value="PROKAR_LIPOPROTEIN"/>
    <property type="match status" value="1"/>
</dbReference>
<keyword evidence="2" id="KW-0564">Palmitate</keyword>
<keyword evidence="2" id="KW-0449">Lipoprotein</keyword>
<keyword evidence="2" id="KW-0812">Transmembrane</keyword>
<dbReference type="Proteomes" id="UP000234341">
    <property type="component" value="Unassembled WGS sequence"/>
</dbReference>
<dbReference type="Gene3D" id="1.20.1600.10">
    <property type="entry name" value="Outer membrane efflux proteins (OEP)"/>
    <property type="match status" value="1"/>
</dbReference>
<dbReference type="AlphaFoldDB" id="A0A2N5C2I9"/>
<dbReference type="GO" id="GO:0015562">
    <property type="term" value="F:efflux transmembrane transporter activity"/>
    <property type="evidence" value="ECO:0007669"/>
    <property type="project" value="InterPro"/>
</dbReference>
<gene>
    <name evidence="3" type="ORF">CYJ10_32030</name>
</gene>
<dbReference type="InterPro" id="IPR003423">
    <property type="entry name" value="OMP_efflux"/>
</dbReference>
<feature type="signal peptide" evidence="2">
    <location>
        <begin position="1"/>
        <end position="21"/>
    </location>
</feature>
<comment type="subcellular location">
    <subcellularLocation>
        <location evidence="2">Cell membrane</location>
        <topology evidence="2">Lipid-anchor</topology>
    </subcellularLocation>
</comment>
<dbReference type="SUPFAM" id="SSF56954">
    <property type="entry name" value="Outer membrane efflux proteins (OEP)"/>
    <property type="match status" value="1"/>
</dbReference>
<protein>
    <submittedName>
        <fullName evidence="3">RND transporter</fullName>
    </submittedName>
</protein>
<organism evidence="3 4">
    <name type="scientific">Cupriavidus pauculus</name>
    <dbReference type="NCBI Taxonomy" id="82633"/>
    <lineage>
        <taxon>Bacteria</taxon>
        <taxon>Pseudomonadati</taxon>
        <taxon>Pseudomonadota</taxon>
        <taxon>Betaproteobacteria</taxon>
        <taxon>Burkholderiales</taxon>
        <taxon>Burkholderiaceae</taxon>
        <taxon>Cupriavidus</taxon>
    </lineage>
</organism>
<comment type="caution">
    <text evidence="3">The sequence shown here is derived from an EMBL/GenBank/DDBJ whole genome shotgun (WGS) entry which is preliminary data.</text>
</comment>
<proteinExistence type="inferred from homology"/>
<dbReference type="RefSeq" id="WP_101685469.1">
    <property type="nucleotide sequence ID" value="NZ_PJRP01000027.1"/>
</dbReference>
<dbReference type="Gene3D" id="2.20.200.10">
    <property type="entry name" value="Outer membrane efflux proteins (OEP)"/>
    <property type="match status" value="1"/>
</dbReference>
<dbReference type="PANTHER" id="PTHR30203:SF25">
    <property type="entry name" value="OUTER MEMBRANE PROTEIN-RELATED"/>
    <property type="match status" value="1"/>
</dbReference>
<accession>A0A2N5C2I9</accession>
<keyword evidence="2" id="KW-1134">Transmembrane beta strand</keyword>
<evidence type="ECO:0000256" key="1">
    <source>
        <dbReference type="ARBA" id="ARBA00007613"/>
    </source>
</evidence>
<dbReference type="InterPro" id="IPR010131">
    <property type="entry name" value="MdtP/NodT-like"/>
</dbReference>
<evidence type="ECO:0000313" key="4">
    <source>
        <dbReference type="Proteomes" id="UP000234341"/>
    </source>
</evidence>
<dbReference type="PANTHER" id="PTHR30203">
    <property type="entry name" value="OUTER MEMBRANE CATION EFFLUX PROTEIN"/>
    <property type="match status" value="1"/>
</dbReference>
<reference evidence="3 4" key="1">
    <citation type="submission" date="2017-12" db="EMBL/GenBank/DDBJ databases">
        <title>Genome sequence of the active heterotrophic nitrifier-denitrifier, Cupriavidus pauculus UM1.</title>
        <authorList>
            <person name="Putonti C."/>
            <person name="Castignetti D."/>
        </authorList>
    </citation>
    <scope>NUCLEOTIDE SEQUENCE [LARGE SCALE GENOMIC DNA]</scope>
    <source>
        <strain evidence="3 4">UM1</strain>
    </source>
</reference>
<dbReference type="EMBL" id="PJRP01000027">
    <property type="protein sequence ID" value="PLP96442.1"/>
    <property type="molecule type" value="Genomic_DNA"/>
</dbReference>
<dbReference type="OrthoDB" id="9770517at2"/>